<accession>A0A1G6NV09</accession>
<dbReference type="CDD" id="cd03257">
    <property type="entry name" value="ABC_NikE_OppD_transporters"/>
    <property type="match status" value="1"/>
</dbReference>
<evidence type="ECO:0000256" key="4">
    <source>
        <dbReference type="ARBA" id="ARBA00022741"/>
    </source>
</evidence>
<dbReference type="PROSITE" id="PS50893">
    <property type="entry name" value="ABC_TRANSPORTER_2"/>
    <property type="match status" value="1"/>
</dbReference>
<organism evidence="7 8">
    <name type="scientific">Paracidovorax valerianellae</name>
    <dbReference type="NCBI Taxonomy" id="187868"/>
    <lineage>
        <taxon>Bacteria</taxon>
        <taxon>Pseudomonadati</taxon>
        <taxon>Pseudomonadota</taxon>
        <taxon>Betaproteobacteria</taxon>
        <taxon>Burkholderiales</taxon>
        <taxon>Comamonadaceae</taxon>
        <taxon>Paracidovorax</taxon>
    </lineage>
</organism>
<evidence type="ECO:0000256" key="2">
    <source>
        <dbReference type="ARBA" id="ARBA00022448"/>
    </source>
</evidence>
<dbReference type="Pfam" id="PF08352">
    <property type="entry name" value="oligo_HPY"/>
    <property type="match status" value="1"/>
</dbReference>
<evidence type="ECO:0000313" key="8">
    <source>
        <dbReference type="Proteomes" id="UP000198781"/>
    </source>
</evidence>
<proteinExistence type="inferred from homology"/>
<gene>
    <name evidence="7" type="ORF">SAMN05192589_10357</name>
</gene>
<dbReference type="GO" id="GO:0016887">
    <property type="term" value="F:ATP hydrolysis activity"/>
    <property type="evidence" value="ECO:0007669"/>
    <property type="project" value="InterPro"/>
</dbReference>
<evidence type="ECO:0000256" key="1">
    <source>
        <dbReference type="ARBA" id="ARBA00005417"/>
    </source>
</evidence>
<evidence type="ECO:0000259" key="6">
    <source>
        <dbReference type="PROSITE" id="PS50893"/>
    </source>
</evidence>
<evidence type="ECO:0000256" key="3">
    <source>
        <dbReference type="ARBA" id="ARBA00022475"/>
    </source>
</evidence>
<dbReference type="OrthoDB" id="9802772at2"/>
<dbReference type="InterPro" id="IPR013563">
    <property type="entry name" value="Oligopep_ABC_C"/>
</dbReference>
<sequence>MNSTDTIKIIAPTAMNTAVEGRFDPKTPAPLLQATDLVREYALPRESLWSPPPKVRALDGVSLSIAPGRSLGVVGESGSGKSTLARLVMALDAPTSGSVHLLGRDLHALPAAELRAARRDFQMVFQDPYGSLDPRQTVARIVAEPLQALPATPGTAKVSRAEQRERAGEALAQVGLRTTDLDKYPHEFSGGQRQRIAIARAIVTRPRLVVADEPVSALDVSVQAQVLNLLQDLQDTFGITYLLISHDLAVVNHLCDEVVVLYQGRIVERGTPQTLFTQAEHPYTRALVAAVPQIVPRPARVVSAGAASLRPAGPRV</sequence>
<dbReference type="InterPro" id="IPR017871">
    <property type="entry name" value="ABC_transporter-like_CS"/>
</dbReference>
<comment type="similarity">
    <text evidence="1">Belongs to the ABC transporter superfamily.</text>
</comment>
<protein>
    <submittedName>
        <fullName evidence="7">Peptide/nickel transport system ATP-binding protein</fullName>
    </submittedName>
</protein>
<keyword evidence="3" id="KW-0472">Membrane</keyword>
<keyword evidence="8" id="KW-1185">Reference proteome</keyword>
<dbReference type="InterPro" id="IPR050319">
    <property type="entry name" value="ABC_transp_ATP-bind"/>
</dbReference>
<dbReference type="GO" id="GO:0015833">
    <property type="term" value="P:peptide transport"/>
    <property type="evidence" value="ECO:0007669"/>
    <property type="project" value="InterPro"/>
</dbReference>
<dbReference type="Proteomes" id="UP000198781">
    <property type="component" value="Unassembled WGS sequence"/>
</dbReference>
<dbReference type="STRING" id="187868.SAMN05192589_10357"/>
<dbReference type="Pfam" id="PF00005">
    <property type="entry name" value="ABC_tran"/>
    <property type="match status" value="1"/>
</dbReference>
<dbReference type="SMART" id="SM00382">
    <property type="entry name" value="AAA"/>
    <property type="match status" value="1"/>
</dbReference>
<evidence type="ECO:0000256" key="5">
    <source>
        <dbReference type="ARBA" id="ARBA00022840"/>
    </source>
</evidence>
<name>A0A1G6NV09_9BURK</name>
<dbReference type="InterPro" id="IPR003593">
    <property type="entry name" value="AAA+_ATPase"/>
</dbReference>
<dbReference type="PROSITE" id="PS00211">
    <property type="entry name" value="ABC_TRANSPORTER_1"/>
    <property type="match status" value="1"/>
</dbReference>
<dbReference type="AlphaFoldDB" id="A0A1G6NV09"/>
<dbReference type="InterPro" id="IPR003439">
    <property type="entry name" value="ABC_transporter-like_ATP-bd"/>
</dbReference>
<keyword evidence="3" id="KW-1003">Cell membrane</keyword>
<dbReference type="FunFam" id="3.40.50.300:FF:000016">
    <property type="entry name" value="Oligopeptide ABC transporter ATP-binding component"/>
    <property type="match status" value="1"/>
</dbReference>
<reference evidence="7 8" key="1">
    <citation type="submission" date="2016-10" db="EMBL/GenBank/DDBJ databases">
        <authorList>
            <person name="de Groot N.N."/>
        </authorList>
    </citation>
    <scope>NUCLEOTIDE SEQUENCE [LARGE SCALE GENOMIC DNA]</scope>
    <source>
        <strain evidence="7 8">DSM 16619</strain>
    </source>
</reference>
<dbReference type="EMBL" id="FMZC01000003">
    <property type="protein sequence ID" value="SDC71481.1"/>
    <property type="molecule type" value="Genomic_DNA"/>
</dbReference>
<dbReference type="PANTHER" id="PTHR43776:SF7">
    <property type="entry name" value="D,D-DIPEPTIDE TRANSPORT ATP-BINDING PROTEIN DDPF-RELATED"/>
    <property type="match status" value="1"/>
</dbReference>
<dbReference type="InterPro" id="IPR027417">
    <property type="entry name" value="P-loop_NTPase"/>
</dbReference>
<keyword evidence="4" id="KW-0547">Nucleotide-binding</keyword>
<evidence type="ECO:0000313" key="7">
    <source>
        <dbReference type="EMBL" id="SDC71481.1"/>
    </source>
</evidence>
<dbReference type="PANTHER" id="PTHR43776">
    <property type="entry name" value="TRANSPORT ATP-BINDING PROTEIN"/>
    <property type="match status" value="1"/>
</dbReference>
<feature type="domain" description="ABC transporter" evidence="6">
    <location>
        <begin position="32"/>
        <end position="288"/>
    </location>
</feature>
<keyword evidence="5 7" id="KW-0067">ATP-binding</keyword>
<keyword evidence="2" id="KW-0813">Transport</keyword>
<dbReference type="Gene3D" id="3.40.50.300">
    <property type="entry name" value="P-loop containing nucleotide triphosphate hydrolases"/>
    <property type="match status" value="1"/>
</dbReference>
<dbReference type="GO" id="GO:0055085">
    <property type="term" value="P:transmembrane transport"/>
    <property type="evidence" value="ECO:0007669"/>
    <property type="project" value="UniProtKB-ARBA"/>
</dbReference>
<dbReference type="GO" id="GO:0005524">
    <property type="term" value="F:ATP binding"/>
    <property type="evidence" value="ECO:0007669"/>
    <property type="project" value="UniProtKB-KW"/>
</dbReference>
<dbReference type="SUPFAM" id="SSF52540">
    <property type="entry name" value="P-loop containing nucleoside triphosphate hydrolases"/>
    <property type="match status" value="1"/>
</dbReference>